<proteinExistence type="predicted"/>
<keyword evidence="1" id="KW-1133">Transmembrane helix</keyword>
<feature type="transmembrane region" description="Helical" evidence="1">
    <location>
        <begin position="134"/>
        <end position="152"/>
    </location>
</feature>
<keyword evidence="1" id="KW-0472">Membrane</keyword>
<dbReference type="PANTHER" id="PTHR34989">
    <property type="entry name" value="PROTEIN HDED"/>
    <property type="match status" value="1"/>
</dbReference>
<dbReference type="InterPro" id="IPR005325">
    <property type="entry name" value="DUF308_memb"/>
</dbReference>
<dbReference type="PANTHER" id="PTHR34989:SF1">
    <property type="entry name" value="PROTEIN HDED"/>
    <property type="match status" value="1"/>
</dbReference>
<feature type="transmembrane region" description="Helical" evidence="1">
    <location>
        <begin position="101"/>
        <end position="122"/>
    </location>
</feature>
<comment type="caution">
    <text evidence="2">The sequence shown here is derived from an EMBL/GenBank/DDBJ whole genome shotgun (WGS) entry which is preliminary data.</text>
</comment>
<feature type="transmembrane region" description="Helical" evidence="1">
    <location>
        <begin position="12"/>
        <end position="33"/>
    </location>
</feature>
<protein>
    <submittedName>
        <fullName evidence="2">HdeD family acid-resistance protein</fullName>
    </submittedName>
</protein>
<dbReference type="EMBL" id="JBHTMV010000013">
    <property type="protein sequence ID" value="MFD1295007.1"/>
    <property type="molecule type" value="Genomic_DNA"/>
</dbReference>
<organism evidence="2 3">
    <name type="scientific">Lutibacter holmesii</name>
    <dbReference type="NCBI Taxonomy" id="1137985"/>
    <lineage>
        <taxon>Bacteria</taxon>
        <taxon>Pseudomonadati</taxon>
        <taxon>Bacteroidota</taxon>
        <taxon>Flavobacteriia</taxon>
        <taxon>Flavobacteriales</taxon>
        <taxon>Flavobacteriaceae</taxon>
        <taxon>Lutibacter</taxon>
    </lineage>
</organism>
<dbReference type="InterPro" id="IPR052712">
    <property type="entry name" value="Acid_resist_chaperone_HdeD"/>
</dbReference>
<accession>A0ABW3WSZ8</accession>
<dbReference type="Pfam" id="PF03729">
    <property type="entry name" value="DUF308"/>
    <property type="match status" value="2"/>
</dbReference>
<keyword evidence="3" id="KW-1185">Reference proteome</keyword>
<evidence type="ECO:0000313" key="2">
    <source>
        <dbReference type="EMBL" id="MFD1295007.1"/>
    </source>
</evidence>
<reference evidence="3" key="1">
    <citation type="journal article" date="2019" name="Int. J. Syst. Evol. Microbiol.">
        <title>The Global Catalogue of Microorganisms (GCM) 10K type strain sequencing project: providing services to taxonomists for standard genome sequencing and annotation.</title>
        <authorList>
            <consortium name="The Broad Institute Genomics Platform"/>
            <consortium name="The Broad Institute Genome Sequencing Center for Infectious Disease"/>
            <person name="Wu L."/>
            <person name="Ma J."/>
        </authorList>
    </citation>
    <scope>NUCLEOTIDE SEQUENCE [LARGE SCALE GENOMIC DNA]</scope>
    <source>
        <strain evidence="3">CCUG 62221</strain>
    </source>
</reference>
<dbReference type="Proteomes" id="UP001597241">
    <property type="component" value="Unassembled WGS sequence"/>
</dbReference>
<name>A0ABW3WSZ8_9FLAO</name>
<evidence type="ECO:0000256" key="1">
    <source>
        <dbReference type="SAM" id="Phobius"/>
    </source>
</evidence>
<feature type="transmembrane region" description="Helical" evidence="1">
    <location>
        <begin position="70"/>
        <end position="89"/>
    </location>
</feature>
<gene>
    <name evidence="2" type="ORF">ACFQ5N_14275</name>
</gene>
<feature type="transmembrane region" description="Helical" evidence="1">
    <location>
        <begin position="158"/>
        <end position="177"/>
    </location>
</feature>
<feature type="transmembrane region" description="Helical" evidence="1">
    <location>
        <begin position="39"/>
        <end position="58"/>
    </location>
</feature>
<sequence length="188" mass="20252">MEQQGANLGSALIKFITFKGIILLVTGIVLLVFPRTTLATLIFVLGVYWLIDGVSTIVSSFRARKYQSSWGWSLFTGILGAVAGLVVLSKPMLSSVLTTSFLMWFLGVSAIIYGFSGLFTGLKLPKGNRKSSMIWGGIFSILFGVILISSPYLSALTIVYTIGVIAIIGGISILYVGSKMKNKLNNLN</sequence>
<dbReference type="RefSeq" id="WP_386810464.1">
    <property type="nucleotide sequence ID" value="NZ_JBHTMV010000013.1"/>
</dbReference>
<evidence type="ECO:0000313" key="3">
    <source>
        <dbReference type="Proteomes" id="UP001597241"/>
    </source>
</evidence>
<keyword evidence="1" id="KW-0812">Transmembrane</keyword>